<evidence type="ECO:0008006" key="4">
    <source>
        <dbReference type="Google" id="ProtNLM"/>
    </source>
</evidence>
<sequence length="541" mass="59009">MTKSISASHALILASLFFLLPLSLAFLYPISFWLGNDYEPLGLANALNLAFRLGHQHMYRAYGLTNHPGIPFYFMSWSALAFSGYPFASGTLEFFHSVLDHIRTYQLSAIALASLLGACSVYMFVRISSPFATKPIIILGLALWLLSTPATITAFLSPSNETFALLVNVLFLFCLLRIVRDDRGTAGTFAIAAAVSSLAYLNKLSYIYVPAALCAAMFAQYAFPLKSAPRLLRGGLIFSLTFFALIAAVGYLIIGWADFRTLLLFHRNVFLGSGLYGAGSQTVVSSDEVLTAFRAIPTDRPFALPLALMGGAGLLLVGGVLLLKRRHPRPELTMAIGCGAATVLSALFVFKHYNLHYSAGVSATLPGCMVAYHLLTRDRFPRHASLVATLALLLVAGPVVLRLQHSLRSGAENTKAAALDHDEILKLTAGQKKVVDFAYRVPFREYGEGFVVTYAGVEPLTKAYVGDRRGTTNSLIEGLVQEDVGTYVIDKRYFRTADAVKTAANVDLLGPNPVRYQNGDTLIELRTVFVLMRRNDQQGAH</sequence>
<feature type="transmembrane region" description="Helical" evidence="1">
    <location>
        <begin position="302"/>
        <end position="323"/>
    </location>
</feature>
<keyword evidence="1" id="KW-0812">Transmembrane</keyword>
<accession>A0A5P6PBK4</accession>
<protein>
    <recommendedName>
        <fullName evidence="4">Glycosyltransferase RgtA/B/C/D-like domain-containing protein</fullName>
    </recommendedName>
</protein>
<dbReference type="Proteomes" id="UP000325641">
    <property type="component" value="Chromosome"/>
</dbReference>
<dbReference type="KEGG" id="bbet:F8237_26435"/>
<dbReference type="RefSeq" id="WP_151649172.1">
    <property type="nucleotide sequence ID" value="NZ_CP044543.1"/>
</dbReference>
<feature type="transmembrane region" description="Helical" evidence="1">
    <location>
        <begin position="384"/>
        <end position="401"/>
    </location>
</feature>
<keyword evidence="1" id="KW-0472">Membrane</keyword>
<keyword evidence="1" id="KW-1133">Transmembrane helix</keyword>
<dbReference type="EMBL" id="CP044543">
    <property type="protein sequence ID" value="QFI75626.1"/>
    <property type="molecule type" value="Genomic_DNA"/>
</dbReference>
<feature type="transmembrane region" description="Helical" evidence="1">
    <location>
        <begin position="105"/>
        <end position="125"/>
    </location>
</feature>
<reference evidence="3" key="1">
    <citation type="submission" date="2019-10" db="EMBL/GenBank/DDBJ databases">
        <title>Complete Genome Sequence of Bradyrhizobium betae type strain PL7HG1T.</title>
        <authorList>
            <person name="Bromfield E.S.P."/>
            <person name="Cloutier S."/>
        </authorList>
    </citation>
    <scope>NUCLEOTIDE SEQUENCE [LARGE SCALE GENOMIC DNA]</scope>
    <source>
        <strain evidence="3">PL7HG1</strain>
    </source>
</reference>
<dbReference type="OrthoDB" id="8201194at2"/>
<feature type="transmembrane region" description="Helical" evidence="1">
    <location>
        <begin position="207"/>
        <end position="223"/>
    </location>
</feature>
<feature type="transmembrane region" description="Helical" evidence="1">
    <location>
        <begin position="235"/>
        <end position="257"/>
    </location>
</feature>
<organism evidence="2 3">
    <name type="scientific">Bradyrhizobium betae</name>
    <dbReference type="NCBI Taxonomy" id="244734"/>
    <lineage>
        <taxon>Bacteria</taxon>
        <taxon>Pseudomonadati</taxon>
        <taxon>Pseudomonadota</taxon>
        <taxon>Alphaproteobacteria</taxon>
        <taxon>Hyphomicrobiales</taxon>
        <taxon>Nitrobacteraceae</taxon>
        <taxon>Bradyrhizobium</taxon>
    </lineage>
</organism>
<evidence type="ECO:0000256" key="1">
    <source>
        <dbReference type="SAM" id="Phobius"/>
    </source>
</evidence>
<evidence type="ECO:0000313" key="2">
    <source>
        <dbReference type="EMBL" id="QFI75626.1"/>
    </source>
</evidence>
<feature type="transmembrane region" description="Helical" evidence="1">
    <location>
        <begin position="137"/>
        <end position="156"/>
    </location>
</feature>
<name>A0A5P6PBK4_9BRAD</name>
<evidence type="ECO:0000313" key="3">
    <source>
        <dbReference type="Proteomes" id="UP000325641"/>
    </source>
</evidence>
<feature type="transmembrane region" description="Helical" evidence="1">
    <location>
        <begin position="332"/>
        <end position="350"/>
    </location>
</feature>
<gene>
    <name evidence="2" type="ORF">F8237_26435</name>
</gene>
<feature type="transmembrane region" description="Helical" evidence="1">
    <location>
        <begin position="162"/>
        <end position="179"/>
    </location>
</feature>
<feature type="transmembrane region" description="Helical" evidence="1">
    <location>
        <begin position="356"/>
        <end position="375"/>
    </location>
</feature>
<dbReference type="AlphaFoldDB" id="A0A5P6PBK4"/>
<proteinExistence type="predicted"/>